<dbReference type="RefSeq" id="XP_001739901.1">
    <property type="nucleotide sequence ID" value="XM_001739849.1"/>
</dbReference>
<dbReference type="InterPro" id="IPR043972">
    <property type="entry name" value="FUZ/MON1/HPS1_longin_1"/>
</dbReference>
<dbReference type="AlphaFoldDB" id="B0EP40"/>
<dbReference type="VEuPathDB" id="AmoebaDB:EDI_167740"/>
<proteinExistence type="predicted"/>
<evidence type="ECO:0000259" key="1">
    <source>
        <dbReference type="Pfam" id="PF19036"/>
    </source>
</evidence>
<evidence type="ECO:0000313" key="3">
    <source>
        <dbReference type="Proteomes" id="UP000008076"/>
    </source>
</evidence>
<dbReference type="KEGG" id="edi:EDI_167740"/>
<dbReference type="GO" id="GO:0006623">
    <property type="term" value="P:protein targeting to vacuole"/>
    <property type="evidence" value="ECO:0007669"/>
    <property type="project" value="InterPro"/>
</dbReference>
<dbReference type="PRINTS" id="PR01546">
    <property type="entry name" value="YEAST73DUF"/>
</dbReference>
<feature type="domain" description="FUZ/MON1/HPS1 first Longin" evidence="1">
    <location>
        <begin position="31"/>
        <end position="141"/>
    </location>
</feature>
<organism evidence="3">
    <name type="scientific">Entamoeba dispar (strain ATCC PRA-260 / SAW760)</name>
    <dbReference type="NCBI Taxonomy" id="370354"/>
    <lineage>
        <taxon>Eukaryota</taxon>
        <taxon>Amoebozoa</taxon>
        <taxon>Evosea</taxon>
        <taxon>Archamoebae</taxon>
        <taxon>Mastigamoebida</taxon>
        <taxon>Entamoebidae</taxon>
        <taxon>Entamoeba</taxon>
    </lineage>
</organism>
<dbReference type="GeneID" id="5885049"/>
<protein>
    <submittedName>
        <fullName evidence="2">Protein SAND, putative</fullName>
    </submittedName>
</protein>
<dbReference type="OMA" id="DCRQLIY"/>
<name>B0EP40_ENTDS</name>
<accession>B0EP40</accession>
<dbReference type="Pfam" id="PF19036">
    <property type="entry name" value="Fuz_longin_1"/>
    <property type="match status" value="1"/>
</dbReference>
<keyword evidence="3" id="KW-1185">Reference proteome</keyword>
<dbReference type="InterPro" id="IPR004353">
    <property type="entry name" value="Mon1"/>
</dbReference>
<dbReference type="OrthoDB" id="272411at2759"/>
<sequence>MNNDKIKLQAKFESHAQEIITEEIFYQHKNQLFIIGENGKPVFSRYGDETRMSTLLGAFSALISLTIEEGKEIEIEGDTKRIFIDIRGPFIFISMNNKDKNISQIRRYHEFIEQLIYLYIPLDIFEKNLEKNQAFDCRQLIYTKAKEIKMGIYQFNTWIGGMIGKIEIEYCCIREIIGNNISNIVTEGNIGIKNNIIMVLLYNGKKIISCNGKKGFSLTPNDMNGIISYGNENDGDGEVGMPELSKSGKLKIWTINIGILKMSVIYQTDDYFLEVKIITENINQEIDHYYKTLIASFNNPPVPDLYINHFLLFYTFIGDKFIYSSPLNDLYKDRKQEKRIKSLCTKLYYEHKEFNINELISSKRFFKTCAFTTDLETVAFKQTQNGLLIGIFNFIVDIPSSIDYLNQLDKWFNYDNITYTQYHLS</sequence>
<dbReference type="EMBL" id="DS550192">
    <property type="protein sequence ID" value="EDR23715.1"/>
    <property type="molecule type" value="Genomic_DNA"/>
</dbReference>
<dbReference type="eggNOG" id="KOG0997">
    <property type="taxonomic scope" value="Eukaryota"/>
</dbReference>
<gene>
    <name evidence="2" type="ORF">EDI_167740</name>
</gene>
<dbReference type="PANTHER" id="PTHR13027">
    <property type="entry name" value="SAND PROTEIN-RELATED"/>
    <property type="match status" value="1"/>
</dbReference>
<dbReference type="PANTHER" id="PTHR13027:SF7">
    <property type="entry name" value="VACUOLAR FUSION PROTEIN MON1 HOMOLOG"/>
    <property type="match status" value="1"/>
</dbReference>
<dbReference type="GO" id="GO:0016192">
    <property type="term" value="P:vesicle-mediated transport"/>
    <property type="evidence" value="ECO:0007669"/>
    <property type="project" value="InterPro"/>
</dbReference>
<evidence type="ECO:0000313" key="2">
    <source>
        <dbReference type="EMBL" id="EDR23715.1"/>
    </source>
</evidence>
<reference evidence="3" key="1">
    <citation type="submission" date="2007-12" db="EMBL/GenBank/DDBJ databases">
        <title>Annotation of Entamoeba dispar SAW760.</title>
        <authorList>
            <person name="Lorenzi H."/>
            <person name="Inman J."/>
            <person name="Schobel S."/>
            <person name="Amedeo P."/>
            <person name="Caler E."/>
        </authorList>
    </citation>
    <scope>NUCLEOTIDE SEQUENCE [LARGE SCALE GENOMIC DNA]</scope>
    <source>
        <strain evidence="3">ATCC PRA-260 / SAW760</strain>
    </source>
</reference>
<dbReference type="Proteomes" id="UP000008076">
    <property type="component" value="Unassembled WGS sequence"/>
</dbReference>